<gene>
    <name evidence="1" type="ORF">SAMN04487910_3363</name>
</gene>
<evidence type="ECO:0000313" key="2">
    <source>
        <dbReference type="Proteomes" id="UP000198521"/>
    </source>
</evidence>
<organism evidence="1 2">
    <name type="scientific">Aquimarina amphilecti</name>
    <dbReference type="NCBI Taxonomy" id="1038014"/>
    <lineage>
        <taxon>Bacteria</taxon>
        <taxon>Pseudomonadati</taxon>
        <taxon>Bacteroidota</taxon>
        <taxon>Flavobacteriia</taxon>
        <taxon>Flavobacteriales</taxon>
        <taxon>Flavobacteriaceae</taxon>
        <taxon>Aquimarina</taxon>
    </lineage>
</organism>
<dbReference type="EMBL" id="FOAB01000006">
    <property type="protein sequence ID" value="SEL82267.1"/>
    <property type="molecule type" value="Genomic_DNA"/>
</dbReference>
<dbReference type="AlphaFoldDB" id="A0A1H7TEJ1"/>
<evidence type="ECO:0000313" key="1">
    <source>
        <dbReference type="EMBL" id="SEL82267.1"/>
    </source>
</evidence>
<accession>A0A1H7TEJ1</accession>
<reference evidence="2" key="1">
    <citation type="submission" date="2016-10" db="EMBL/GenBank/DDBJ databases">
        <authorList>
            <person name="Varghese N."/>
            <person name="Submissions S."/>
        </authorList>
    </citation>
    <scope>NUCLEOTIDE SEQUENCE [LARGE SCALE GENOMIC DNA]</scope>
    <source>
        <strain evidence="2">DSM 25232 / NCIMB 14723 / 92V</strain>
    </source>
</reference>
<proteinExistence type="predicted"/>
<protein>
    <submittedName>
        <fullName evidence="1">Uncharacterized protein</fullName>
    </submittedName>
</protein>
<dbReference type="STRING" id="1038014.SAMN04487910_3363"/>
<name>A0A1H7TEJ1_AQUAM</name>
<keyword evidence="2" id="KW-1185">Reference proteome</keyword>
<sequence length="40" mass="4980">MKYFRLKIGDVIFTGRPVGDERLICVDWFDRRMIFFFNYN</sequence>
<dbReference type="Proteomes" id="UP000198521">
    <property type="component" value="Unassembled WGS sequence"/>
</dbReference>